<proteinExistence type="predicted"/>
<dbReference type="Proteomes" id="UP000194885">
    <property type="component" value="Unassembled WGS sequence"/>
</dbReference>
<comment type="caution">
    <text evidence="1">The sequence shown here is derived from an EMBL/GenBank/DDBJ whole genome shotgun (WGS) entry which is preliminary data.</text>
</comment>
<sequence>MEELQMVALNELLKQQQQIIVSQEKIKKELQAIRNSKEQKCGLCNERDFSNLLELQDGSFICETCAQIQGELAEMETD</sequence>
<reference evidence="1 2" key="1">
    <citation type="submission" date="2017-05" db="EMBL/GenBank/DDBJ databases">
        <title>The Genome Sequence of Enterococcus faecium 7H8_DIV0219.</title>
        <authorList>
            <consortium name="The Broad Institute Genomics Platform"/>
            <consortium name="The Broad Institute Genomic Center for Infectious Diseases"/>
            <person name="Earl A."/>
            <person name="Manson A."/>
            <person name="Schwartman J."/>
            <person name="Gilmore M."/>
            <person name="Abouelleil A."/>
            <person name="Cao P."/>
            <person name="Chapman S."/>
            <person name="Cusick C."/>
            <person name="Shea T."/>
            <person name="Young S."/>
            <person name="Neafsey D."/>
            <person name="Nusbaum C."/>
            <person name="Birren B."/>
        </authorList>
    </citation>
    <scope>NUCLEOTIDE SEQUENCE [LARGE SCALE GENOMIC DNA]</scope>
    <source>
        <strain evidence="1 2">7H8_DIV0219</strain>
    </source>
</reference>
<dbReference type="EMBL" id="NGKW01000008">
    <property type="protein sequence ID" value="OTN87519.1"/>
    <property type="molecule type" value="Genomic_DNA"/>
</dbReference>
<protein>
    <recommendedName>
        <fullName evidence="3">DksA C4-type domain-containing protein</fullName>
    </recommendedName>
</protein>
<name>A0A2C9X295_ENTFC</name>
<organism evidence="1 2">
    <name type="scientific">Enterococcus faecium</name>
    <name type="common">Streptococcus faecium</name>
    <dbReference type="NCBI Taxonomy" id="1352"/>
    <lineage>
        <taxon>Bacteria</taxon>
        <taxon>Bacillati</taxon>
        <taxon>Bacillota</taxon>
        <taxon>Bacilli</taxon>
        <taxon>Lactobacillales</taxon>
        <taxon>Enterococcaceae</taxon>
        <taxon>Enterococcus</taxon>
    </lineage>
</organism>
<dbReference type="RefSeq" id="WP_086323859.1">
    <property type="nucleotide sequence ID" value="NZ_NGKW01000008.1"/>
</dbReference>
<evidence type="ECO:0008006" key="3">
    <source>
        <dbReference type="Google" id="ProtNLM"/>
    </source>
</evidence>
<evidence type="ECO:0000313" key="1">
    <source>
        <dbReference type="EMBL" id="OTN87519.1"/>
    </source>
</evidence>
<gene>
    <name evidence="1" type="ORF">A5810_002837</name>
</gene>
<evidence type="ECO:0000313" key="2">
    <source>
        <dbReference type="Proteomes" id="UP000194885"/>
    </source>
</evidence>
<accession>A0A2C9X295</accession>
<dbReference type="AlphaFoldDB" id="A0A2C9X295"/>